<evidence type="ECO:0000313" key="3">
    <source>
        <dbReference type="EMBL" id="GGO46054.1"/>
    </source>
</evidence>
<name>A0ABQ2M206_9ACTN</name>
<gene>
    <name evidence="3" type="ORF">GCM10012287_15460</name>
</gene>
<feature type="compositionally biased region" description="Basic and acidic residues" evidence="1">
    <location>
        <begin position="66"/>
        <end position="76"/>
    </location>
</feature>
<feature type="domain" description="AB hydrolase-1" evidence="2">
    <location>
        <begin position="86"/>
        <end position="202"/>
    </location>
</feature>
<dbReference type="PRINTS" id="PR00111">
    <property type="entry name" value="ABHYDROLASE"/>
</dbReference>
<dbReference type="Pfam" id="PF00561">
    <property type="entry name" value="Abhydrolase_1"/>
    <property type="match status" value="1"/>
</dbReference>
<dbReference type="Gene3D" id="3.40.50.1820">
    <property type="entry name" value="alpha/beta hydrolase"/>
    <property type="match status" value="1"/>
</dbReference>
<sequence>MAARTEGLGVPKLMVRRTDVTGADGIRLAAWEFADPPKCAPGGPPPAQGPRPGGSGGDGEGANVAEARHGAGERDAGSGPGSPKGVLLLHGLMGRAAHWAGTARWLSGRYRAVALDQRGHGRSDSPVHLEDPYAREAFVEDAEAAVEQLGLAPLAVVGHSMGALTAWQLAAKRPDLVSALVISDMKASALGARSQLEWRQWFDSWPVPFATLADVRKWFGEEDPSLERPAPSRGDFFAEVMTEGEAGWEPVFSRRQMLAVREAWVHDAHWDELARVVCPTLVVRGIDGELGRAEAQEMVRVLPRGIYAEVPDAGHLLHLERPADWRRVVEPFLHAAHPAVS</sequence>
<dbReference type="InterPro" id="IPR050228">
    <property type="entry name" value="Carboxylesterase_BioH"/>
</dbReference>
<evidence type="ECO:0000256" key="1">
    <source>
        <dbReference type="SAM" id="MobiDB-lite"/>
    </source>
</evidence>
<dbReference type="InterPro" id="IPR000073">
    <property type="entry name" value="AB_hydrolase_1"/>
</dbReference>
<dbReference type="SUPFAM" id="SSF53474">
    <property type="entry name" value="alpha/beta-Hydrolases"/>
    <property type="match status" value="1"/>
</dbReference>
<dbReference type="EMBL" id="BMMP01000004">
    <property type="protein sequence ID" value="GGO46054.1"/>
    <property type="molecule type" value="Genomic_DNA"/>
</dbReference>
<dbReference type="PRINTS" id="PR00412">
    <property type="entry name" value="EPOXHYDRLASE"/>
</dbReference>
<proteinExistence type="predicted"/>
<protein>
    <submittedName>
        <fullName evidence="3">Alpha/beta hydrolase</fullName>
    </submittedName>
</protein>
<dbReference type="PANTHER" id="PTHR43194:SF2">
    <property type="entry name" value="PEROXISOMAL MEMBRANE PROTEIN LPX1"/>
    <property type="match status" value="1"/>
</dbReference>
<accession>A0ABQ2M206</accession>
<reference evidence="4" key="1">
    <citation type="journal article" date="2019" name="Int. J. Syst. Evol. Microbiol.">
        <title>The Global Catalogue of Microorganisms (GCM) 10K type strain sequencing project: providing services to taxonomists for standard genome sequencing and annotation.</title>
        <authorList>
            <consortium name="The Broad Institute Genomics Platform"/>
            <consortium name="The Broad Institute Genome Sequencing Center for Infectious Disease"/>
            <person name="Wu L."/>
            <person name="Ma J."/>
        </authorList>
    </citation>
    <scope>NUCLEOTIDE SEQUENCE [LARGE SCALE GENOMIC DNA]</scope>
    <source>
        <strain evidence="4">CGMCC 4.7178</strain>
    </source>
</reference>
<feature type="compositionally biased region" description="Pro residues" evidence="1">
    <location>
        <begin position="38"/>
        <end position="49"/>
    </location>
</feature>
<feature type="region of interest" description="Disordered" evidence="1">
    <location>
        <begin position="36"/>
        <end position="82"/>
    </location>
</feature>
<dbReference type="GO" id="GO:0016787">
    <property type="term" value="F:hydrolase activity"/>
    <property type="evidence" value="ECO:0007669"/>
    <property type="project" value="UniProtKB-KW"/>
</dbReference>
<evidence type="ECO:0000313" key="4">
    <source>
        <dbReference type="Proteomes" id="UP000631535"/>
    </source>
</evidence>
<keyword evidence="4" id="KW-1185">Reference proteome</keyword>
<organism evidence="3 4">
    <name type="scientific">Streptomyces daqingensis</name>
    <dbReference type="NCBI Taxonomy" id="1472640"/>
    <lineage>
        <taxon>Bacteria</taxon>
        <taxon>Bacillati</taxon>
        <taxon>Actinomycetota</taxon>
        <taxon>Actinomycetes</taxon>
        <taxon>Kitasatosporales</taxon>
        <taxon>Streptomycetaceae</taxon>
        <taxon>Streptomyces</taxon>
    </lineage>
</organism>
<feature type="compositionally biased region" description="Gly residues" evidence="1">
    <location>
        <begin position="51"/>
        <end position="60"/>
    </location>
</feature>
<dbReference type="PANTHER" id="PTHR43194">
    <property type="entry name" value="HYDROLASE ALPHA/BETA FOLD FAMILY"/>
    <property type="match status" value="1"/>
</dbReference>
<dbReference type="InterPro" id="IPR000639">
    <property type="entry name" value="Epox_hydrolase-like"/>
</dbReference>
<comment type="caution">
    <text evidence="3">The sequence shown here is derived from an EMBL/GenBank/DDBJ whole genome shotgun (WGS) entry which is preliminary data.</text>
</comment>
<dbReference type="Proteomes" id="UP000631535">
    <property type="component" value="Unassembled WGS sequence"/>
</dbReference>
<evidence type="ECO:0000259" key="2">
    <source>
        <dbReference type="Pfam" id="PF00561"/>
    </source>
</evidence>
<dbReference type="InterPro" id="IPR029058">
    <property type="entry name" value="AB_hydrolase_fold"/>
</dbReference>
<keyword evidence="3" id="KW-0378">Hydrolase</keyword>